<dbReference type="Pfam" id="PF02214">
    <property type="entry name" value="BTB_2"/>
    <property type="match status" value="1"/>
</dbReference>
<dbReference type="InterPro" id="IPR005821">
    <property type="entry name" value="Ion_trans_dom"/>
</dbReference>
<evidence type="ECO:0000256" key="14">
    <source>
        <dbReference type="SAM" id="Phobius"/>
    </source>
</evidence>
<protein>
    <recommendedName>
        <fullName evidence="15">BTB domain-containing protein</fullName>
    </recommendedName>
</protein>
<name>A0A814BFA0_9BILA</name>
<evidence type="ECO:0000256" key="10">
    <source>
        <dbReference type="ARBA" id="ARBA00023136"/>
    </source>
</evidence>
<evidence type="ECO:0000256" key="9">
    <source>
        <dbReference type="ARBA" id="ARBA00023065"/>
    </source>
</evidence>
<dbReference type="InterPro" id="IPR027359">
    <property type="entry name" value="Volt_channel_dom_sf"/>
</dbReference>
<keyword evidence="5" id="KW-0631">Potassium channel</keyword>
<evidence type="ECO:0000256" key="13">
    <source>
        <dbReference type="SAM" id="MobiDB-lite"/>
    </source>
</evidence>
<dbReference type="Gene3D" id="1.10.287.70">
    <property type="match status" value="1"/>
</dbReference>
<evidence type="ECO:0000256" key="12">
    <source>
        <dbReference type="SAM" id="Coils"/>
    </source>
</evidence>
<keyword evidence="9" id="KW-0406">Ion transport</keyword>
<dbReference type="InterPro" id="IPR000210">
    <property type="entry name" value="BTB/POZ_dom"/>
</dbReference>
<evidence type="ECO:0000313" key="20">
    <source>
        <dbReference type="Proteomes" id="UP000663829"/>
    </source>
</evidence>
<dbReference type="GO" id="GO:0005251">
    <property type="term" value="F:delayed rectifier potassium channel activity"/>
    <property type="evidence" value="ECO:0007669"/>
    <property type="project" value="TreeGrafter"/>
</dbReference>
<feature type="transmembrane region" description="Helical" evidence="14">
    <location>
        <begin position="632"/>
        <end position="650"/>
    </location>
</feature>
<keyword evidence="12" id="KW-0175">Coiled coil</keyword>
<keyword evidence="6" id="KW-0851">Voltage-gated channel</keyword>
<evidence type="ECO:0000259" key="15">
    <source>
        <dbReference type="SMART" id="SM00225"/>
    </source>
</evidence>
<keyword evidence="10 14" id="KW-0472">Membrane</keyword>
<feature type="transmembrane region" description="Helical" evidence="14">
    <location>
        <begin position="765"/>
        <end position="789"/>
    </location>
</feature>
<dbReference type="FunFam" id="3.30.710.10:FF:000010">
    <property type="entry name" value="Potassium voltage-gated channel subfamily B member"/>
    <property type="match status" value="1"/>
</dbReference>
<evidence type="ECO:0000256" key="3">
    <source>
        <dbReference type="ARBA" id="ARBA00022538"/>
    </source>
</evidence>
<dbReference type="Proteomes" id="UP000682733">
    <property type="component" value="Unassembled WGS sequence"/>
</dbReference>
<dbReference type="PRINTS" id="PR01491">
    <property type="entry name" value="KVCHANNEL"/>
</dbReference>
<sequence>MFFTGPLSIQTSSKRYGPEEQEFYHFHHSRQRYGSNNEEELDGKEKFHQHITREKNPKKYSTISSLSTNRSSLINDNNNNDNNDGTGKSNTITGLTKDNLFTLLPDKDWFYSPITTSTNTKNHQRRSSCPVFFRNTTSSSNKNRRFYFPAITETIHDNETILLTNEQQEQSMTMSNVKEIEKLTNRIHIQEDEESTIDRKKMTEFDEQNNNRTNNEFTHRKKSTDFSFNNDNNLNLSTPTTSNTHDIIDKSLYNVNKYDLLLKSNVNNPTSDYQLSFSSNPNHQQRTTPLTNMIFDTTDAKTAGYEKSMKDINNNSGETKVMSNKVANNDIVSTQKIEHSSQSSLTPFQSQPTQEIKYSHHTMMNIKVILNVGGVRHEVLWRTLDRLPNTRLGKLRKAETHDDIMKLCDDYDLDENEYFFDRHPRSFTSVINFYRTGKLHLVDDVCVISFHDDLLYWGIDEYYLELCCQNKYHQKKEHVLEEMKKEAELLKVKEEETITQNQFCSIARKNIWDLMEHPHTSKAARVIAFVSIAFIVLSSFTLTVSTIEGIGCAANYTLSSDDTQDSTPVDAVSVAAASAAAAAAKEHHNHDETCREPLFLFVIETLCIAWFTMEYILRVFAAPDKCKFFKGVLNTIDLIAIVPFYISVILESLDTGNLKNIKSVRKVVQVFRVLRIMRILKLARHSTGLQSLGYTLRRSYKELSMLLMFLAIFILLFSSLAYFAERDGNGIQFRSIPHAFWWASITMTTVGYGDIYPKSFWGKLIGSVCCVCGVLVIALPIPIIVNNFAEYYKEQLRREKAFKRKEAIDRAKKDGSIVSIHSQFSSTNLSGGGGGGGERTNWQTNVISNDTNDSSENRSKRTGTLKLTLLGSDDLLDPGCYEKQQKQTLAMNSSISAIVMSTPTMPVKQSALFTATQQSDTSSLHRNKTKHLSDPTNKQSCQSTFVPMYADTGRPEYDNIERLYSRDKTQSADILTFDIQISDYVQPNDNDESLLKMDINTSSDNIQPLNKLQSNRTPLSARRRLLNNRNDEDVINEKELDHLLCHQQTDEQHHYNQNIEQTTVENPNNNKL</sequence>
<comment type="subcellular location">
    <subcellularLocation>
        <location evidence="1">Membrane</location>
        <topology evidence="1">Multi-pass membrane protein</topology>
    </subcellularLocation>
</comment>
<evidence type="ECO:0000256" key="2">
    <source>
        <dbReference type="ARBA" id="ARBA00022448"/>
    </source>
</evidence>
<dbReference type="PRINTS" id="PR01494">
    <property type="entry name" value="KV9CHANNEL"/>
</dbReference>
<keyword evidence="11" id="KW-0407">Ion channel</keyword>
<evidence type="ECO:0000313" key="16">
    <source>
        <dbReference type="EMBL" id="CAF0767048.1"/>
    </source>
</evidence>
<dbReference type="PANTHER" id="PTHR11537">
    <property type="entry name" value="VOLTAGE-GATED POTASSIUM CHANNEL"/>
    <property type="match status" value="1"/>
</dbReference>
<dbReference type="InterPro" id="IPR003131">
    <property type="entry name" value="T1-type_BTB"/>
</dbReference>
<feature type="transmembrane region" description="Helical" evidence="14">
    <location>
        <begin position="598"/>
        <end position="620"/>
    </location>
</feature>
<dbReference type="EMBL" id="CAJOBA010000652">
    <property type="protein sequence ID" value="CAF3547499.1"/>
    <property type="molecule type" value="Genomic_DNA"/>
</dbReference>
<accession>A0A814BFA0</accession>
<dbReference type="Proteomes" id="UP000677228">
    <property type="component" value="Unassembled WGS sequence"/>
</dbReference>
<evidence type="ECO:0000256" key="11">
    <source>
        <dbReference type="ARBA" id="ARBA00023303"/>
    </source>
</evidence>
<feature type="compositionally biased region" description="Basic and acidic residues" evidence="13">
    <location>
        <begin position="43"/>
        <end position="57"/>
    </location>
</feature>
<dbReference type="Pfam" id="PF00520">
    <property type="entry name" value="Ion_trans"/>
    <property type="match status" value="1"/>
</dbReference>
<dbReference type="AlphaFoldDB" id="A0A814BFA0"/>
<dbReference type="InterPro" id="IPR003968">
    <property type="entry name" value="K_chnl_volt-dep_Kv"/>
</dbReference>
<feature type="transmembrane region" description="Helical" evidence="14">
    <location>
        <begin position="736"/>
        <end position="753"/>
    </location>
</feature>
<evidence type="ECO:0000313" key="17">
    <source>
        <dbReference type="EMBL" id="CAF0925880.1"/>
    </source>
</evidence>
<gene>
    <name evidence="17" type="ORF">GPM918_LOCUS9914</name>
    <name evidence="16" type="ORF">OVA965_LOCUS2874</name>
    <name evidence="19" type="ORF">SRO942_LOCUS9915</name>
    <name evidence="18" type="ORF">TMI583_LOCUS2873</name>
</gene>
<dbReference type="InterPro" id="IPR028325">
    <property type="entry name" value="VG_K_chnl"/>
</dbReference>
<dbReference type="CDD" id="cd18378">
    <property type="entry name" value="BTB_POZ_Kv2_KCNB"/>
    <property type="match status" value="1"/>
</dbReference>
<dbReference type="PANTHER" id="PTHR11537:SF254">
    <property type="entry name" value="POTASSIUM VOLTAGE-GATED CHANNEL PROTEIN SHAB"/>
    <property type="match status" value="1"/>
</dbReference>
<dbReference type="Gene3D" id="1.20.120.350">
    <property type="entry name" value="Voltage-gated potassium channels. Chain C"/>
    <property type="match status" value="1"/>
</dbReference>
<dbReference type="GO" id="GO:0001508">
    <property type="term" value="P:action potential"/>
    <property type="evidence" value="ECO:0007669"/>
    <property type="project" value="TreeGrafter"/>
</dbReference>
<reference evidence="17" key="1">
    <citation type="submission" date="2021-02" db="EMBL/GenBank/DDBJ databases">
        <authorList>
            <person name="Nowell W R."/>
        </authorList>
    </citation>
    <scope>NUCLEOTIDE SEQUENCE</scope>
</reference>
<dbReference type="Proteomes" id="UP000681722">
    <property type="component" value="Unassembled WGS sequence"/>
</dbReference>
<proteinExistence type="predicted"/>
<feature type="region of interest" description="Disordered" evidence="13">
    <location>
        <begin position="30"/>
        <end position="92"/>
    </location>
</feature>
<dbReference type="Gene3D" id="3.30.710.10">
    <property type="entry name" value="Potassium Channel Kv1.1, Chain A"/>
    <property type="match status" value="1"/>
</dbReference>
<keyword evidence="2" id="KW-0813">Transport</keyword>
<dbReference type="GO" id="GO:0008076">
    <property type="term" value="C:voltage-gated potassium channel complex"/>
    <property type="evidence" value="ECO:0007669"/>
    <property type="project" value="InterPro"/>
</dbReference>
<organism evidence="17 20">
    <name type="scientific">Didymodactylos carnosus</name>
    <dbReference type="NCBI Taxonomy" id="1234261"/>
    <lineage>
        <taxon>Eukaryota</taxon>
        <taxon>Metazoa</taxon>
        <taxon>Spiralia</taxon>
        <taxon>Gnathifera</taxon>
        <taxon>Rotifera</taxon>
        <taxon>Eurotatoria</taxon>
        <taxon>Bdelloidea</taxon>
        <taxon>Philodinida</taxon>
        <taxon>Philodinidae</taxon>
        <taxon>Didymodactylos</taxon>
    </lineage>
</organism>
<evidence type="ECO:0000313" key="18">
    <source>
        <dbReference type="EMBL" id="CAF3547499.1"/>
    </source>
</evidence>
<dbReference type="EMBL" id="CAJNOQ010001893">
    <property type="protein sequence ID" value="CAF0925880.1"/>
    <property type="molecule type" value="Genomic_DNA"/>
</dbReference>
<keyword evidence="4 14" id="KW-0812">Transmembrane</keyword>
<evidence type="ECO:0000313" key="19">
    <source>
        <dbReference type="EMBL" id="CAF3704504.1"/>
    </source>
</evidence>
<evidence type="ECO:0000256" key="1">
    <source>
        <dbReference type="ARBA" id="ARBA00004141"/>
    </source>
</evidence>
<dbReference type="FunFam" id="1.10.287.70:FF:000034">
    <property type="entry name" value="Potassium voltage-gated channel subfamily B member"/>
    <property type="match status" value="1"/>
</dbReference>
<keyword evidence="8 14" id="KW-1133">Transmembrane helix</keyword>
<dbReference type="EMBL" id="CAJNOK010000652">
    <property type="protein sequence ID" value="CAF0767048.1"/>
    <property type="molecule type" value="Genomic_DNA"/>
</dbReference>
<dbReference type="Proteomes" id="UP000663829">
    <property type="component" value="Unassembled WGS sequence"/>
</dbReference>
<dbReference type="EMBL" id="CAJOBC010001893">
    <property type="protein sequence ID" value="CAF3704504.1"/>
    <property type="molecule type" value="Genomic_DNA"/>
</dbReference>
<dbReference type="PRINTS" id="PR00169">
    <property type="entry name" value="KCHANNEL"/>
</dbReference>
<feature type="compositionally biased region" description="Low complexity" evidence="13">
    <location>
        <begin position="61"/>
        <end position="84"/>
    </location>
</feature>
<feature type="transmembrane region" description="Helical" evidence="14">
    <location>
        <begin position="703"/>
        <end position="724"/>
    </location>
</feature>
<comment type="caution">
    <text evidence="17">The sequence shown here is derived from an EMBL/GenBank/DDBJ whole genome shotgun (WGS) entry which is preliminary data.</text>
</comment>
<feature type="domain" description="BTB" evidence="15">
    <location>
        <begin position="366"/>
        <end position="475"/>
    </location>
</feature>
<dbReference type="SUPFAM" id="SSF81324">
    <property type="entry name" value="Voltage-gated potassium channels"/>
    <property type="match status" value="1"/>
</dbReference>
<keyword evidence="20" id="KW-1185">Reference proteome</keyword>
<evidence type="ECO:0000256" key="5">
    <source>
        <dbReference type="ARBA" id="ARBA00022826"/>
    </source>
</evidence>
<dbReference type="InterPro" id="IPR011333">
    <property type="entry name" value="SKP1/BTB/POZ_sf"/>
</dbReference>
<feature type="coiled-coil region" evidence="12">
    <location>
        <begin position="473"/>
        <end position="500"/>
    </location>
</feature>
<evidence type="ECO:0000256" key="8">
    <source>
        <dbReference type="ARBA" id="ARBA00022989"/>
    </source>
</evidence>
<dbReference type="SMART" id="SM00225">
    <property type="entry name" value="BTB"/>
    <property type="match status" value="1"/>
</dbReference>
<keyword evidence="7" id="KW-0630">Potassium</keyword>
<evidence type="ECO:0000256" key="4">
    <source>
        <dbReference type="ARBA" id="ARBA00022692"/>
    </source>
</evidence>
<dbReference type="GO" id="GO:0051260">
    <property type="term" value="P:protein homooligomerization"/>
    <property type="evidence" value="ECO:0007669"/>
    <property type="project" value="InterPro"/>
</dbReference>
<dbReference type="SUPFAM" id="SSF54695">
    <property type="entry name" value="POZ domain"/>
    <property type="match status" value="1"/>
</dbReference>
<evidence type="ECO:0000256" key="6">
    <source>
        <dbReference type="ARBA" id="ARBA00022882"/>
    </source>
</evidence>
<dbReference type="OrthoDB" id="296522at2759"/>
<keyword evidence="3" id="KW-0633">Potassium transport</keyword>
<dbReference type="InterPro" id="IPR003971">
    <property type="entry name" value="K_chnl_volt-dep_Kv5/Kv9"/>
</dbReference>
<feature type="region of interest" description="Disordered" evidence="13">
    <location>
        <begin position="916"/>
        <end position="939"/>
    </location>
</feature>
<evidence type="ECO:0000256" key="7">
    <source>
        <dbReference type="ARBA" id="ARBA00022958"/>
    </source>
</evidence>